<accession>A0A392VG01</accession>
<evidence type="ECO:0000313" key="1">
    <source>
        <dbReference type="EMBL" id="MCI86817.1"/>
    </source>
</evidence>
<sequence length="50" mass="6005">MRILMEAELAEAEWCQNRYDQLNLIEEKCMAAPCHGQLYQKRMKQAFDKK</sequence>
<name>A0A392VG01_9FABA</name>
<protein>
    <submittedName>
        <fullName evidence="1">Uncharacterized protein</fullName>
    </submittedName>
</protein>
<dbReference type="AlphaFoldDB" id="A0A392VG01"/>
<feature type="non-terminal residue" evidence="1">
    <location>
        <position position="50"/>
    </location>
</feature>
<reference evidence="1 2" key="1">
    <citation type="journal article" date="2018" name="Front. Plant Sci.">
        <title>Red Clover (Trifolium pratense) and Zigzag Clover (T. medium) - A Picture of Genomic Similarities and Differences.</title>
        <authorList>
            <person name="Dluhosova J."/>
            <person name="Istvanek J."/>
            <person name="Nedelnik J."/>
            <person name="Repkova J."/>
        </authorList>
    </citation>
    <scope>NUCLEOTIDE SEQUENCE [LARGE SCALE GENOMIC DNA]</scope>
    <source>
        <strain evidence="2">cv. 10/8</strain>
        <tissue evidence="1">Leaf</tissue>
    </source>
</reference>
<keyword evidence="2" id="KW-1185">Reference proteome</keyword>
<evidence type="ECO:0000313" key="2">
    <source>
        <dbReference type="Proteomes" id="UP000265520"/>
    </source>
</evidence>
<dbReference type="Proteomes" id="UP000265520">
    <property type="component" value="Unassembled WGS sequence"/>
</dbReference>
<dbReference type="EMBL" id="LXQA011150169">
    <property type="protein sequence ID" value="MCI86817.1"/>
    <property type="molecule type" value="Genomic_DNA"/>
</dbReference>
<organism evidence="1 2">
    <name type="scientific">Trifolium medium</name>
    <dbReference type="NCBI Taxonomy" id="97028"/>
    <lineage>
        <taxon>Eukaryota</taxon>
        <taxon>Viridiplantae</taxon>
        <taxon>Streptophyta</taxon>
        <taxon>Embryophyta</taxon>
        <taxon>Tracheophyta</taxon>
        <taxon>Spermatophyta</taxon>
        <taxon>Magnoliopsida</taxon>
        <taxon>eudicotyledons</taxon>
        <taxon>Gunneridae</taxon>
        <taxon>Pentapetalae</taxon>
        <taxon>rosids</taxon>
        <taxon>fabids</taxon>
        <taxon>Fabales</taxon>
        <taxon>Fabaceae</taxon>
        <taxon>Papilionoideae</taxon>
        <taxon>50 kb inversion clade</taxon>
        <taxon>NPAAA clade</taxon>
        <taxon>Hologalegina</taxon>
        <taxon>IRL clade</taxon>
        <taxon>Trifolieae</taxon>
        <taxon>Trifolium</taxon>
    </lineage>
</organism>
<comment type="caution">
    <text evidence="1">The sequence shown here is derived from an EMBL/GenBank/DDBJ whole genome shotgun (WGS) entry which is preliminary data.</text>
</comment>
<proteinExistence type="predicted"/>